<dbReference type="EMBL" id="FNUD01000002">
    <property type="protein sequence ID" value="SEE93054.1"/>
    <property type="molecule type" value="Genomic_DNA"/>
</dbReference>
<evidence type="ECO:0000313" key="2">
    <source>
        <dbReference type="Proteomes" id="UP000183613"/>
    </source>
</evidence>
<comment type="caution">
    <text evidence="1">The sequence shown here is derived from an EMBL/GenBank/DDBJ whole genome shotgun (WGS) entry which is preliminary data.</text>
</comment>
<proteinExistence type="predicted"/>
<evidence type="ECO:0000313" key="1">
    <source>
        <dbReference type="EMBL" id="SEE93054.1"/>
    </source>
</evidence>
<dbReference type="AlphaFoldDB" id="A0A1H5MUP3"/>
<accession>A0A1H5MUP3</accession>
<gene>
    <name evidence="1" type="ORF">SAMN04489800_2900</name>
</gene>
<name>A0A1H5MUP3_PSEDM</name>
<reference evidence="1" key="1">
    <citation type="submission" date="2016-10" db="EMBL/GenBank/DDBJ databases">
        <authorList>
            <person name="Varghese N."/>
            <person name="Submissions S."/>
        </authorList>
    </citation>
    <scope>NUCLEOTIDE SEQUENCE [LARGE SCALE GENOMIC DNA]</scope>
    <source>
        <strain evidence="1">LMG 25555</strain>
    </source>
</reference>
<keyword evidence="2" id="KW-1185">Reference proteome</keyword>
<organism evidence="1 2">
    <name type="scientific">Pseudomonas deceptionensis</name>
    <dbReference type="NCBI Taxonomy" id="882211"/>
    <lineage>
        <taxon>Bacteria</taxon>
        <taxon>Pseudomonadati</taxon>
        <taxon>Pseudomonadota</taxon>
        <taxon>Gammaproteobacteria</taxon>
        <taxon>Pseudomonadales</taxon>
        <taxon>Pseudomonadaceae</taxon>
        <taxon>Pseudomonas</taxon>
    </lineage>
</organism>
<sequence length="63" mass="6760">MQTTQRNLTRCRVYIHPAACNCPSSVDAIQRRTGRLAIITSPGRIELTPQIAETTSSFGGAAA</sequence>
<dbReference type="Proteomes" id="UP000183613">
    <property type="component" value="Unassembled WGS sequence"/>
</dbReference>
<protein>
    <submittedName>
        <fullName evidence="1">Uncharacterized protein</fullName>
    </submittedName>
</protein>